<evidence type="ECO:0000313" key="1">
    <source>
        <dbReference type="EMBL" id="CAJ74701.1"/>
    </source>
</evidence>
<reference evidence="1" key="1">
    <citation type="journal article" date="2006" name="Nature">
        <title>Deciphering the evolution and metabolism of an anammox bacterium from a community genome.</title>
        <authorList>
            <person name="Strous M."/>
            <person name="Pelletier E."/>
            <person name="Mangenot S."/>
            <person name="Rattei T."/>
            <person name="Lehner A."/>
            <person name="Taylor M.W."/>
            <person name="Horn M."/>
            <person name="Daims H."/>
            <person name="Bartol-Mavel D."/>
            <person name="Wincker P."/>
            <person name="Barbe V."/>
            <person name="Fonknechten N."/>
            <person name="Vallenet D."/>
            <person name="Segurens B."/>
            <person name="Schenowitz-Truong C."/>
            <person name="Medigue C."/>
            <person name="Collingro A."/>
            <person name="Snel B."/>
            <person name="Dutilh B.E."/>
            <person name="OpDenCamp H.J.M."/>
            <person name="vanDerDrift C."/>
            <person name="Cirpus I."/>
            <person name="vanDePas-Schoonen K.T."/>
            <person name="Harhangi H.R."/>
            <person name="vanNiftrik L."/>
            <person name="Schmid M."/>
            <person name="Keltjens J."/>
            <person name="vanDeVossenberg J."/>
            <person name="Kartal B."/>
            <person name="Meier H."/>
            <person name="Frishman D."/>
            <person name="Huynen M.A."/>
            <person name="Mewes H."/>
            <person name="Weissenbach J."/>
            <person name="Jetten M.S.M."/>
            <person name="Wagner M."/>
            <person name="LePaslier D."/>
        </authorList>
    </citation>
    <scope>NUCLEOTIDE SEQUENCE</scope>
</reference>
<name>Q1Q3V7_KUEST</name>
<proteinExistence type="predicted"/>
<gene>
    <name evidence="2" type="ORF">KsCSTR_24260</name>
    <name evidence="1" type="ORF">kuste3938</name>
</gene>
<evidence type="ECO:0000313" key="3">
    <source>
        <dbReference type="Proteomes" id="UP000501926"/>
    </source>
</evidence>
<sequence>MIYWRDFRNDVQSLHPTHYCIRYCATDIAVNKDFLPVIPATLHMSLRLHCFQLRTKSKHCRDRFQGLRCF</sequence>
<dbReference type="EMBL" id="CT573071">
    <property type="protein sequence ID" value="CAJ74701.1"/>
    <property type="molecule type" value="Genomic_DNA"/>
</dbReference>
<dbReference type="AlphaFoldDB" id="Q1Q3V7"/>
<evidence type="ECO:0000313" key="2">
    <source>
        <dbReference type="EMBL" id="QII11805.1"/>
    </source>
</evidence>
<accession>Q1Q3V7</accession>
<reference evidence="1" key="2">
    <citation type="submission" date="2006-01" db="EMBL/GenBank/DDBJ databases">
        <authorList>
            <person name="Genoscope"/>
        </authorList>
    </citation>
    <scope>NUCLEOTIDE SEQUENCE</scope>
</reference>
<dbReference type="EMBL" id="CP049055">
    <property type="protein sequence ID" value="QII11805.1"/>
    <property type="molecule type" value="Genomic_DNA"/>
</dbReference>
<dbReference type="Proteomes" id="UP000501926">
    <property type="component" value="Chromosome"/>
</dbReference>
<organism evidence="1">
    <name type="scientific">Kuenenia stuttgartiensis</name>
    <dbReference type="NCBI Taxonomy" id="174633"/>
    <lineage>
        <taxon>Bacteria</taxon>
        <taxon>Pseudomonadati</taxon>
        <taxon>Planctomycetota</taxon>
        <taxon>Candidatus Brocadiia</taxon>
        <taxon>Candidatus Brocadiales</taxon>
        <taxon>Candidatus Brocadiaceae</taxon>
        <taxon>Candidatus Kuenenia</taxon>
    </lineage>
</organism>
<protein>
    <submittedName>
        <fullName evidence="1">Uncharacterized protein</fullName>
    </submittedName>
</protein>
<reference evidence="2 3" key="3">
    <citation type="submission" date="2020-02" db="EMBL/GenBank/DDBJ databases">
        <title>Newly sequenced genome of strain CSTR1 showed variability in Candidatus Kuenenia stuttgartiensis genomes.</title>
        <authorList>
            <person name="Ding C."/>
            <person name="Adrian L."/>
        </authorList>
    </citation>
    <scope>NUCLEOTIDE SEQUENCE [LARGE SCALE GENOMIC DNA]</scope>
    <source>
        <strain evidence="2 3">CSTR1</strain>
    </source>
</reference>